<reference evidence="1" key="1">
    <citation type="submission" date="2019-06" db="EMBL/GenBank/DDBJ databases">
        <authorList>
            <person name="Zheng W."/>
        </authorList>
    </citation>
    <scope>NUCLEOTIDE SEQUENCE</scope>
    <source>
        <strain evidence="1">QDHG01</strain>
    </source>
</reference>
<organism evidence="1 2">
    <name type="scientific">Halteria grandinella</name>
    <dbReference type="NCBI Taxonomy" id="5974"/>
    <lineage>
        <taxon>Eukaryota</taxon>
        <taxon>Sar</taxon>
        <taxon>Alveolata</taxon>
        <taxon>Ciliophora</taxon>
        <taxon>Intramacronucleata</taxon>
        <taxon>Spirotrichea</taxon>
        <taxon>Stichotrichia</taxon>
        <taxon>Sporadotrichida</taxon>
        <taxon>Halteriidae</taxon>
        <taxon>Halteria</taxon>
    </lineage>
</organism>
<sequence length="67" mass="7520">MMIMSVCSFQVQSVANCGNFQQSLRDSTWGDTPVVHSLKPLARLFSDINKASVDNLALVLIFFDRKQ</sequence>
<evidence type="ECO:0000313" key="2">
    <source>
        <dbReference type="Proteomes" id="UP000785679"/>
    </source>
</evidence>
<dbReference type="EMBL" id="RRYP01011321">
    <property type="protein sequence ID" value="TNV77802.1"/>
    <property type="molecule type" value="Genomic_DNA"/>
</dbReference>
<gene>
    <name evidence="1" type="ORF">FGO68_gene7604</name>
</gene>
<evidence type="ECO:0000313" key="1">
    <source>
        <dbReference type="EMBL" id="TNV77802.1"/>
    </source>
</evidence>
<dbReference type="AlphaFoldDB" id="A0A8J8NM69"/>
<comment type="caution">
    <text evidence="1">The sequence shown here is derived from an EMBL/GenBank/DDBJ whole genome shotgun (WGS) entry which is preliminary data.</text>
</comment>
<accession>A0A8J8NM69</accession>
<protein>
    <submittedName>
        <fullName evidence="1">Uncharacterized protein</fullName>
    </submittedName>
</protein>
<name>A0A8J8NM69_HALGN</name>
<proteinExistence type="predicted"/>
<dbReference type="Proteomes" id="UP000785679">
    <property type="component" value="Unassembled WGS sequence"/>
</dbReference>
<keyword evidence="2" id="KW-1185">Reference proteome</keyword>